<proteinExistence type="inferred from homology"/>
<dbReference type="InterPro" id="IPR050738">
    <property type="entry name" value="Sulfatase"/>
</dbReference>
<name>A0ABW2Z8Q9_9FLAO</name>
<comment type="caution">
    <text evidence="4">The sequence shown here is derived from an EMBL/GenBank/DDBJ whole genome shotgun (WGS) entry which is preliminary data.</text>
</comment>
<evidence type="ECO:0000313" key="4">
    <source>
        <dbReference type="EMBL" id="MFD0762087.1"/>
    </source>
</evidence>
<keyword evidence="2" id="KW-0378">Hydrolase</keyword>
<organism evidence="4 5">
    <name type="scientific">Lutibacter aestuarii</name>
    <dbReference type="NCBI Taxonomy" id="861111"/>
    <lineage>
        <taxon>Bacteria</taxon>
        <taxon>Pseudomonadati</taxon>
        <taxon>Bacteroidota</taxon>
        <taxon>Flavobacteriia</taxon>
        <taxon>Flavobacteriales</taxon>
        <taxon>Flavobacteriaceae</taxon>
        <taxon>Lutibacter</taxon>
    </lineage>
</organism>
<evidence type="ECO:0000259" key="3">
    <source>
        <dbReference type="Pfam" id="PF00884"/>
    </source>
</evidence>
<dbReference type="InterPro" id="IPR017850">
    <property type="entry name" value="Alkaline_phosphatase_core_sf"/>
</dbReference>
<dbReference type="SUPFAM" id="SSF53649">
    <property type="entry name" value="Alkaline phosphatase-like"/>
    <property type="match status" value="1"/>
</dbReference>
<dbReference type="Proteomes" id="UP001597032">
    <property type="component" value="Unassembled WGS sequence"/>
</dbReference>
<reference evidence="5" key="1">
    <citation type="journal article" date="2019" name="Int. J. Syst. Evol. Microbiol.">
        <title>The Global Catalogue of Microorganisms (GCM) 10K type strain sequencing project: providing services to taxonomists for standard genome sequencing and annotation.</title>
        <authorList>
            <consortium name="The Broad Institute Genomics Platform"/>
            <consortium name="The Broad Institute Genome Sequencing Center for Infectious Disease"/>
            <person name="Wu L."/>
            <person name="Ma J."/>
        </authorList>
    </citation>
    <scope>NUCLEOTIDE SEQUENCE [LARGE SCALE GENOMIC DNA]</scope>
    <source>
        <strain evidence="5">CCUG 60022</strain>
    </source>
</reference>
<dbReference type="PANTHER" id="PTHR42693">
    <property type="entry name" value="ARYLSULFATASE FAMILY MEMBER"/>
    <property type="match status" value="1"/>
</dbReference>
<dbReference type="EMBL" id="JBHTIC010000008">
    <property type="protein sequence ID" value="MFD0762087.1"/>
    <property type="molecule type" value="Genomic_DNA"/>
</dbReference>
<gene>
    <name evidence="4" type="ORF">ACFQZW_08340</name>
</gene>
<keyword evidence="5" id="KW-1185">Reference proteome</keyword>
<dbReference type="Gene3D" id="3.40.720.10">
    <property type="entry name" value="Alkaline Phosphatase, subunit A"/>
    <property type="match status" value="1"/>
</dbReference>
<dbReference type="RefSeq" id="WP_386782310.1">
    <property type="nucleotide sequence ID" value="NZ_JBHTIC010000008.1"/>
</dbReference>
<comment type="similarity">
    <text evidence="1">Belongs to the sulfatase family.</text>
</comment>
<evidence type="ECO:0000313" key="5">
    <source>
        <dbReference type="Proteomes" id="UP001597032"/>
    </source>
</evidence>
<evidence type="ECO:0000256" key="2">
    <source>
        <dbReference type="ARBA" id="ARBA00022801"/>
    </source>
</evidence>
<sequence>MTSNMITSFKIHNKLKNTKRILLFCLYIGSVNFIFSQNKIKTTDRPNIILIMADDLGWGDVGFNGNKIIKTPNLDQLANNGITFKRFYAAAPVCSPTRASCLTGRNPYRQGIYTANTGKLKKEEITLSEILKDEGYQTGIFGKWHLGTLTTKENDANRGKPDNYKHYSTPDMHGFDEYFVTESKIPTFDPLVYPEIFDEKQGESWRYGWSAIENKKTKNYGTSYWTGKDEKALVKDIEGENTKIIMDKAIPFIAKAIKSNTPFFTVIWIHTPHLPVVTDKKNRDIYSKYTHQEQLYYGSITAMDTQIGRLYDFLKKQKAANNTMIWFASDNGPEVNTPATAGIYRGKKRDLYEGGLLVPSFCIWPQQIPSGKTTNIASVTSDYFPTILAMLNIKNKSTYPIDGIDLTNAIYGNQKERYSGIGFQYPDKMSWVNDTYKLIRNGKDKAFEMYHLINDPKEKNNIINKYPKIANQLKKELFDWVKSCEKSEKGADYHNPKTKN</sequence>
<accession>A0ABW2Z8Q9</accession>
<dbReference type="PANTHER" id="PTHR42693:SF53">
    <property type="entry name" value="ENDO-4-O-SULFATASE"/>
    <property type="match status" value="1"/>
</dbReference>
<feature type="domain" description="Sulfatase N-terminal" evidence="3">
    <location>
        <begin position="46"/>
        <end position="393"/>
    </location>
</feature>
<evidence type="ECO:0000256" key="1">
    <source>
        <dbReference type="ARBA" id="ARBA00008779"/>
    </source>
</evidence>
<dbReference type="InterPro" id="IPR000917">
    <property type="entry name" value="Sulfatase_N"/>
</dbReference>
<dbReference type="Gene3D" id="3.30.1120.10">
    <property type="match status" value="1"/>
</dbReference>
<protein>
    <submittedName>
        <fullName evidence="4">Sulfatase-like hydrolase/transferase</fullName>
    </submittedName>
</protein>
<dbReference type="Pfam" id="PF00884">
    <property type="entry name" value="Sulfatase"/>
    <property type="match status" value="1"/>
</dbReference>